<dbReference type="InterPro" id="IPR052552">
    <property type="entry name" value="YeaO-like"/>
</dbReference>
<proteinExistence type="predicted"/>
<dbReference type="Proteomes" id="UP001203004">
    <property type="component" value="Unassembled WGS sequence"/>
</dbReference>
<name>A0ABT0M9U6_9BACL</name>
<dbReference type="PANTHER" id="PTHR36849:SF1">
    <property type="entry name" value="CYTOPLASMIC PROTEIN"/>
    <property type="match status" value="1"/>
</dbReference>
<dbReference type="RefSeq" id="WP_249100024.1">
    <property type="nucleotide sequence ID" value="NZ_JAMAST010000005.1"/>
</dbReference>
<protein>
    <submittedName>
        <fullName evidence="1">DUF488 family protein</fullName>
    </submittedName>
</protein>
<organism evidence="1 2">
    <name type="scientific">Sporolactobacillus mangiferae</name>
    <dbReference type="NCBI Taxonomy" id="2940498"/>
    <lineage>
        <taxon>Bacteria</taxon>
        <taxon>Bacillati</taxon>
        <taxon>Bacillota</taxon>
        <taxon>Bacilli</taxon>
        <taxon>Bacillales</taxon>
        <taxon>Sporolactobacillaceae</taxon>
        <taxon>Sporolactobacillus</taxon>
    </lineage>
</organism>
<accession>A0ABT0M9U6</accession>
<evidence type="ECO:0000313" key="1">
    <source>
        <dbReference type="EMBL" id="MCL1631640.1"/>
    </source>
</evidence>
<dbReference type="Pfam" id="PF22752">
    <property type="entry name" value="DUF488-N3i"/>
    <property type="match status" value="1"/>
</dbReference>
<reference evidence="1 2" key="1">
    <citation type="submission" date="2022-05" db="EMBL/GenBank/DDBJ databases">
        <title>Sporolactobacillus sp nov CPB3-1, isolated from tree bark (Mangifera indica L.).</title>
        <authorList>
            <person name="Phuengjayaem S."/>
            <person name="Tanasupawat S."/>
        </authorList>
    </citation>
    <scope>NUCLEOTIDE SEQUENCE [LARGE SCALE GENOMIC DNA]</scope>
    <source>
        <strain evidence="1 2">CPB3-1</strain>
    </source>
</reference>
<keyword evidence="2" id="KW-1185">Reference proteome</keyword>
<comment type="caution">
    <text evidence="1">The sequence shown here is derived from an EMBL/GenBank/DDBJ whole genome shotgun (WGS) entry which is preliminary data.</text>
</comment>
<dbReference type="EMBL" id="JAMAST010000005">
    <property type="protein sequence ID" value="MCL1631640.1"/>
    <property type="molecule type" value="Genomic_DNA"/>
</dbReference>
<dbReference type="PANTHER" id="PTHR36849">
    <property type="entry name" value="CYTOPLASMIC PROTEIN-RELATED"/>
    <property type="match status" value="1"/>
</dbReference>
<evidence type="ECO:0000313" key="2">
    <source>
        <dbReference type="Proteomes" id="UP001203004"/>
    </source>
</evidence>
<sequence>MSVRIKRIYESVQRSDGRRILVDRIWPRGMSKERARIDDWMKSVAPGPELRKWFTHEPAKFAHFQEAYQKELFEDEEKQRSVDQIIQLGRTQTVTLLYAAKSPTCNHAWVLLQFIHTIKA</sequence>
<gene>
    <name evidence="1" type="ORF">M3N64_06720</name>
</gene>